<dbReference type="PANTHER" id="PTHR10996">
    <property type="entry name" value="2-HYDROXYACID DEHYDROGENASE-RELATED"/>
    <property type="match status" value="1"/>
</dbReference>
<evidence type="ECO:0000256" key="4">
    <source>
        <dbReference type="RuleBase" id="RU003719"/>
    </source>
</evidence>
<reference evidence="7 8" key="1">
    <citation type="submission" date="2020-10" db="EMBL/GenBank/DDBJ databases">
        <title>Complete genome sequence of Paludibaculum fermentans P105T, a facultatively anaerobic acidobacterium capable of dissimilatory Fe(III) reduction.</title>
        <authorList>
            <person name="Dedysh S.N."/>
            <person name="Beletsky A.V."/>
            <person name="Kulichevskaya I.S."/>
            <person name="Mardanov A.V."/>
            <person name="Ravin N.V."/>
        </authorList>
    </citation>
    <scope>NUCLEOTIDE SEQUENCE [LARGE SCALE GENOMIC DNA]</scope>
    <source>
        <strain evidence="7 8">P105</strain>
    </source>
</reference>
<dbReference type="PROSITE" id="PS00670">
    <property type="entry name" value="D_2_HYDROXYACID_DH_2"/>
    <property type="match status" value="1"/>
</dbReference>
<dbReference type="GO" id="GO:0016618">
    <property type="term" value="F:hydroxypyruvate reductase [NAD(P)H] activity"/>
    <property type="evidence" value="ECO:0007669"/>
    <property type="project" value="TreeGrafter"/>
</dbReference>
<dbReference type="InterPro" id="IPR006139">
    <property type="entry name" value="D-isomer_2_OHA_DH_cat_dom"/>
</dbReference>
<evidence type="ECO:0000256" key="3">
    <source>
        <dbReference type="ARBA" id="ARBA00023027"/>
    </source>
</evidence>
<dbReference type="GO" id="GO:0051287">
    <property type="term" value="F:NAD binding"/>
    <property type="evidence" value="ECO:0007669"/>
    <property type="project" value="InterPro"/>
</dbReference>
<dbReference type="Proteomes" id="UP000593892">
    <property type="component" value="Chromosome"/>
</dbReference>
<sequence length="324" mass="35036">MSKILVSKRVYPEAVEFLRKDFEVDYEGTDAGLTTEALIERAKGCDAIVSQLTDKLNAEILSQLEGIKVIANVAVGFDNIDVPAATERGILVTNTPGVLTETTADFAFTLLMATARRIPEGHAFVHSGEWKTWLIDLLAGQDIHGATLGLFGLGRIGAAVARRAKGFGMRILYNDAQPAPAALEHELDARFVSKDELLRDSDFVSLHVPLTPETRHFIGAAELARMKPTAILINTARGPVVDEVALADALEKRLIWAAGLDVFEREPQVEAKLLSLQNVVLAPHIASASVATRRRMSMMAAENAAAALKGERPANLLNPDAWTA</sequence>
<dbReference type="KEGG" id="pfer:IRI77_24330"/>
<keyword evidence="3" id="KW-0520">NAD</keyword>
<feature type="domain" description="D-isomer specific 2-hydroxyacid dehydrogenase catalytic" evidence="5">
    <location>
        <begin position="4"/>
        <end position="318"/>
    </location>
</feature>
<dbReference type="PANTHER" id="PTHR10996:SF178">
    <property type="entry name" value="2-HYDROXYACID DEHYDROGENASE YGL185C-RELATED"/>
    <property type="match status" value="1"/>
</dbReference>
<comment type="similarity">
    <text evidence="1 4">Belongs to the D-isomer specific 2-hydroxyacid dehydrogenase family.</text>
</comment>
<evidence type="ECO:0000259" key="5">
    <source>
        <dbReference type="Pfam" id="PF00389"/>
    </source>
</evidence>
<feature type="domain" description="D-isomer specific 2-hydroxyacid dehydrogenase NAD-binding" evidence="6">
    <location>
        <begin position="109"/>
        <end position="286"/>
    </location>
</feature>
<evidence type="ECO:0000256" key="1">
    <source>
        <dbReference type="ARBA" id="ARBA00005854"/>
    </source>
</evidence>
<dbReference type="InterPro" id="IPR050223">
    <property type="entry name" value="D-isomer_2-hydroxyacid_DH"/>
</dbReference>
<dbReference type="Pfam" id="PF00389">
    <property type="entry name" value="2-Hacid_dh"/>
    <property type="match status" value="1"/>
</dbReference>
<evidence type="ECO:0000259" key="6">
    <source>
        <dbReference type="Pfam" id="PF02826"/>
    </source>
</evidence>
<dbReference type="FunFam" id="3.40.50.720:FF:000203">
    <property type="entry name" value="D-3-phosphoglycerate dehydrogenase (SerA)"/>
    <property type="match status" value="1"/>
</dbReference>
<dbReference type="PROSITE" id="PS00671">
    <property type="entry name" value="D_2_HYDROXYACID_DH_3"/>
    <property type="match status" value="1"/>
</dbReference>
<dbReference type="GO" id="GO:0005829">
    <property type="term" value="C:cytosol"/>
    <property type="evidence" value="ECO:0007669"/>
    <property type="project" value="TreeGrafter"/>
</dbReference>
<gene>
    <name evidence="7" type="ORF">IRI77_24330</name>
</gene>
<evidence type="ECO:0000313" key="8">
    <source>
        <dbReference type="Proteomes" id="UP000593892"/>
    </source>
</evidence>
<proteinExistence type="inferred from homology"/>
<protein>
    <submittedName>
        <fullName evidence="7">D-glycerate dehydrogenase</fullName>
    </submittedName>
</protein>
<dbReference type="InterPro" id="IPR029753">
    <property type="entry name" value="D-isomer_DH_CS"/>
</dbReference>
<organism evidence="7 8">
    <name type="scientific">Paludibaculum fermentans</name>
    <dbReference type="NCBI Taxonomy" id="1473598"/>
    <lineage>
        <taxon>Bacteria</taxon>
        <taxon>Pseudomonadati</taxon>
        <taxon>Acidobacteriota</taxon>
        <taxon>Terriglobia</taxon>
        <taxon>Bryobacterales</taxon>
        <taxon>Bryobacteraceae</taxon>
        <taxon>Paludibaculum</taxon>
    </lineage>
</organism>
<accession>A0A7S7SIQ7</accession>
<dbReference type="InterPro" id="IPR006140">
    <property type="entry name" value="D-isomer_DH_NAD-bd"/>
</dbReference>
<dbReference type="CDD" id="cd05301">
    <property type="entry name" value="GDH"/>
    <property type="match status" value="1"/>
</dbReference>
<dbReference type="Pfam" id="PF02826">
    <property type="entry name" value="2-Hacid_dh_C"/>
    <property type="match status" value="1"/>
</dbReference>
<dbReference type="EMBL" id="CP063849">
    <property type="protein sequence ID" value="QOY85928.1"/>
    <property type="molecule type" value="Genomic_DNA"/>
</dbReference>
<dbReference type="Gene3D" id="3.40.50.720">
    <property type="entry name" value="NAD(P)-binding Rossmann-like Domain"/>
    <property type="match status" value="2"/>
</dbReference>
<dbReference type="SUPFAM" id="SSF51735">
    <property type="entry name" value="NAD(P)-binding Rossmann-fold domains"/>
    <property type="match status" value="1"/>
</dbReference>
<dbReference type="RefSeq" id="WP_194447598.1">
    <property type="nucleotide sequence ID" value="NZ_CP063849.1"/>
</dbReference>
<keyword evidence="8" id="KW-1185">Reference proteome</keyword>
<evidence type="ECO:0000313" key="7">
    <source>
        <dbReference type="EMBL" id="QOY85928.1"/>
    </source>
</evidence>
<name>A0A7S7SIQ7_PALFE</name>
<evidence type="ECO:0000256" key="2">
    <source>
        <dbReference type="ARBA" id="ARBA00023002"/>
    </source>
</evidence>
<dbReference type="AlphaFoldDB" id="A0A7S7SIQ7"/>
<dbReference type="SUPFAM" id="SSF52283">
    <property type="entry name" value="Formate/glycerate dehydrogenase catalytic domain-like"/>
    <property type="match status" value="1"/>
</dbReference>
<dbReference type="GO" id="GO:0030267">
    <property type="term" value="F:glyoxylate reductase (NADPH) activity"/>
    <property type="evidence" value="ECO:0007669"/>
    <property type="project" value="TreeGrafter"/>
</dbReference>
<dbReference type="InterPro" id="IPR036291">
    <property type="entry name" value="NAD(P)-bd_dom_sf"/>
</dbReference>
<keyword evidence="2 4" id="KW-0560">Oxidoreductase</keyword>